<keyword evidence="5" id="KW-1185">Reference proteome</keyword>
<dbReference type="PANTHER" id="PTHR44054">
    <property type="entry name" value="SYNAPTIC VESICLE MEMBRANE PROTEIN VAT-1 HOMOLOG-LIKE"/>
    <property type="match status" value="1"/>
</dbReference>
<dbReference type="GO" id="GO:0005741">
    <property type="term" value="C:mitochondrial outer membrane"/>
    <property type="evidence" value="ECO:0007669"/>
    <property type="project" value="TreeGrafter"/>
</dbReference>
<sequence>MAKENNQNNLITSSIACFLAEPHAGPSNPSPKVVMSPLSCRSLVLTGYGGYDKVQLQVKPIGRPRLKPDEVLVRVKACGLNFAELMGRQGLYEPLPAPPVTLGMEGAGIIEAVGEEVRDRKVRTDKRLCSFLGTAWQFFFDMFVRRGGNPVFSKILGGYCFFFNAFALAASRVHFMFNQWQTTSAAGALLSHG</sequence>
<keyword evidence="2" id="KW-1133">Transmembrane helix</keyword>
<evidence type="ECO:0000313" key="5">
    <source>
        <dbReference type="Proteomes" id="UP000264820"/>
    </source>
</evidence>
<dbReference type="GO" id="GO:0016491">
    <property type="term" value="F:oxidoreductase activity"/>
    <property type="evidence" value="ECO:0007669"/>
    <property type="project" value="UniProtKB-KW"/>
</dbReference>
<keyword evidence="1" id="KW-0560">Oxidoreductase</keyword>
<keyword evidence="2" id="KW-0812">Transmembrane</keyword>
<dbReference type="InterPro" id="IPR052100">
    <property type="entry name" value="SV-ATPase_mito-regulator"/>
</dbReference>
<dbReference type="Proteomes" id="UP000264820">
    <property type="component" value="Unplaced"/>
</dbReference>
<dbReference type="SUPFAM" id="SSF50129">
    <property type="entry name" value="GroES-like"/>
    <property type="match status" value="1"/>
</dbReference>
<dbReference type="Ensembl" id="ENSHCOT00000028599.1">
    <property type="protein sequence ID" value="ENSHCOP00000016717.1"/>
    <property type="gene ID" value="ENSHCOG00000020491.1"/>
</dbReference>
<evidence type="ECO:0000256" key="2">
    <source>
        <dbReference type="SAM" id="Phobius"/>
    </source>
</evidence>
<reference evidence="4" key="1">
    <citation type="submission" date="2025-08" db="UniProtKB">
        <authorList>
            <consortium name="Ensembl"/>
        </authorList>
    </citation>
    <scope>IDENTIFICATION</scope>
</reference>
<evidence type="ECO:0000259" key="3">
    <source>
        <dbReference type="Pfam" id="PF08240"/>
    </source>
</evidence>
<dbReference type="GeneTree" id="ENSGT00940000157579"/>
<proteinExistence type="predicted"/>
<dbReference type="InterPro" id="IPR013154">
    <property type="entry name" value="ADH-like_N"/>
</dbReference>
<evidence type="ECO:0000313" key="4">
    <source>
        <dbReference type="Ensembl" id="ENSHCOP00000016717.1"/>
    </source>
</evidence>
<reference evidence="4" key="2">
    <citation type="submission" date="2025-09" db="UniProtKB">
        <authorList>
            <consortium name="Ensembl"/>
        </authorList>
    </citation>
    <scope>IDENTIFICATION</scope>
</reference>
<feature type="transmembrane region" description="Helical" evidence="2">
    <location>
        <begin position="128"/>
        <end position="145"/>
    </location>
</feature>
<dbReference type="PROSITE" id="PS51257">
    <property type="entry name" value="PROKAR_LIPOPROTEIN"/>
    <property type="match status" value="1"/>
</dbReference>
<dbReference type="Gene3D" id="3.90.180.10">
    <property type="entry name" value="Medium-chain alcohol dehydrogenases, catalytic domain"/>
    <property type="match status" value="1"/>
</dbReference>
<evidence type="ECO:0000256" key="1">
    <source>
        <dbReference type="ARBA" id="ARBA00023002"/>
    </source>
</evidence>
<feature type="domain" description="Alcohol dehydrogenase-like N-terminal" evidence="3">
    <location>
        <begin position="67"/>
        <end position="120"/>
    </location>
</feature>
<dbReference type="Pfam" id="PF08240">
    <property type="entry name" value="ADH_N"/>
    <property type="match status" value="1"/>
</dbReference>
<protein>
    <recommendedName>
        <fullName evidence="3">Alcohol dehydrogenase-like N-terminal domain-containing protein</fullName>
    </recommendedName>
</protein>
<accession>A0A3Q2YT30</accession>
<dbReference type="PANTHER" id="PTHR44054:SF1">
    <property type="entry name" value="SYNAPTIC VESICLE MEMBRANE PROTEIN VAT-1 HOMOLOG"/>
    <property type="match status" value="1"/>
</dbReference>
<dbReference type="GO" id="GO:0010637">
    <property type="term" value="P:negative regulation of mitochondrial fusion"/>
    <property type="evidence" value="ECO:0007669"/>
    <property type="project" value="TreeGrafter"/>
</dbReference>
<keyword evidence="2" id="KW-0472">Membrane</keyword>
<dbReference type="AlphaFoldDB" id="A0A3Q2YT30"/>
<feature type="transmembrane region" description="Helical" evidence="2">
    <location>
        <begin position="151"/>
        <end position="170"/>
    </location>
</feature>
<organism evidence="4 5">
    <name type="scientific">Hippocampus comes</name>
    <name type="common">Tiger tail seahorse</name>
    <dbReference type="NCBI Taxonomy" id="109280"/>
    <lineage>
        <taxon>Eukaryota</taxon>
        <taxon>Metazoa</taxon>
        <taxon>Chordata</taxon>
        <taxon>Craniata</taxon>
        <taxon>Vertebrata</taxon>
        <taxon>Euteleostomi</taxon>
        <taxon>Actinopterygii</taxon>
        <taxon>Neopterygii</taxon>
        <taxon>Teleostei</taxon>
        <taxon>Neoteleostei</taxon>
        <taxon>Acanthomorphata</taxon>
        <taxon>Syngnathiaria</taxon>
        <taxon>Syngnathiformes</taxon>
        <taxon>Syngnathoidei</taxon>
        <taxon>Syngnathidae</taxon>
        <taxon>Hippocampus</taxon>
    </lineage>
</organism>
<dbReference type="STRING" id="109280.ENSHCOP00000016717"/>
<name>A0A3Q2YT30_HIPCM</name>
<dbReference type="InterPro" id="IPR011032">
    <property type="entry name" value="GroES-like_sf"/>
</dbReference>